<name>A0A4Y7L0P2_PAPSO</name>
<dbReference type="GO" id="GO:0051213">
    <property type="term" value="F:dioxygenase activity"/>
    <property type="evidence" value="ECO:0007669"/>
    <property type="project" value="UniProtKB-KW"/>
</dbReference>
<evidence type="ECO:0000313" key="9">
    <source>
        <dbReference type="Proteomes" id="UP000316621"/>
    </source>
</evidence>
<dbReference type="InterPro" id="IPR027450">
    <property type="entry name" value="AlkB-like"/>
</dbReference>
<evidence type="ECO:0000313" key="8">
    <source>
        <dbReference type="EMBL" id="RZC79113.1"/>
    </source>
</evidence>
<comment type="similarity">
    <text evidence="1">Belongs to the alkB family.</text>
</comment>
<dbReference type="GO" id="GO:0005634">
    <property type="term" value="C:nucleus"/>
    <property type="evidence" value="ECO:0007669"/>
    <property type="project" value="TreeGrafter"/>
</dbReference>
<gene>
    <name evidence="8" type="ORF">C5167_003327</name>
</gene>
<dbReference type="STRING" id="3469.A0A4Y7L0P2"/>
<feature type="region of interest" description="Disordered" evidence="6">
    <location>
        <begin position="144"/>
        <end position="166"/>
    </location>
</feature>
<keyword evidence="5" id="KW-0408">Iron</keyword>
<keyword evidence="9" id="KW-1185">Reference proteome</keyword>
<evidence type="ECO:0000259" key="7">
    <source>
        <dbReference type="Pfam" id="PF13532"/>
    </source>
</evidence>
<dbReference type="Pfam" id="PF13532">
    <property type="entry name" value="2OG-FeII_Oxy_2"/>
    <property type="match status" value="1"/>
</dbReference>
<feature type="domain" description="Alpha-ketoglutarate-dependent dioxygenase AlkB-like" evidence="7">
    <location>
        <begin position="67"/>
        <end position="191"/>
    </location>
</feature>
<evidence type="ECO:0000256" key="5">
    <source>
        <dbReference type="ARBA" id="ARBA00023004"/>
    </source>
</evidence>
<dbReference type="AlphaFoldDB" id="A0A4Y7L0P2"/>
<proteinExistence type="inferred from homology"/>
<dbReference type="Gramene" id="RZC79113">
    <property type="protein sequence ID" value="RZC79113"/>
    <property type="gene ID" value="C5167_003327"/>
</dbReference>
<dbReference type="PANTHER" id="PTHR46030:SF1">
    <property type="entry name" value="ALPHA-KETOGLUTARATE-DEPENDENT DIOXYGENASE ALKB HOMOLOG 6"/>
    <property type="match status" value="1"/>
</dbReference>
<dbReference type="InterPro" id="IPR037151">
    <property type="entry name" value="AlkB-like_sf"/>
</dbReference>
<keyword evidence="3" id="KW-0223">Dioxygenase</keyword>
<protein>
    <recommendedName>
        <fullName evidence="7">Alpha-ketoglutarate-dependent dioxygenase AlkB-like domain-containing protein</fullName>
    </recommendedName>
</protein>
<evidence type="ECO:0000256" key="6">
    <source>
        <dbReference type="SAM" id="MobiDB-lite"/>
    </source>
</evidence>
<evidence type="ECO:0000256" key="3">
    <source>
        <dbReference type="ARBA" id="ARBA00022964"/>
    </source>
</evidence>
<dbReference type="GO" id="GO:0046872">
    <property type="term" value="F:metal ion binding"/>
    <property type="evidence" value="ECO:0007669"/>
    <property type="project" value="UniProtKB-KW"/>
</dbReference>
<evidence type="ECO:0000256" key="1">
    <source>
        <dbReference type="ARBA" id="ARBA00007879"/>
    </source>
</evidence>
<dbReference type="PANTHER" id="PTHR46030">
    <property type="entry name" value="ALPHA-KETOGLUTARATE-DEPENDENT DIOXYGENASE ALKB HOMOLOG 6"/>
    <property type="match status" value="1"/>
</dbReference>
<dbReference type="InterPro" id="IPR032862">
    <property type="entry name" value="ALKBH6"/>
</dbReference>
<dbReference type="EMBL" id="CM010723">
    <property type="protein sequence ID" value="RZC79113.1"/>
    <property type="molecule type" value="Genomic_DNA"/>
</dbReference>
<dbReference type="Proteomes" id="UP000316621">
    <property type="component" value="Chromosome 9"/>
</dbReference>
<dbReference type="OMA" id="QGRNEQV"/>
<accession>A0A4Y7L0P2</accession>
<evidence type="ECO:0000256" key="4">
    <source>
        <dbReference type="ARBA" id="ARBA00023002"/>
    </source>
</evidence>
<keyword evidence="2" id="KW-0479">Metal-binding</keyword>
<evidence type="ECO:0000256" key="2">
    <source>
        <dbReference type="ARBA" id="ARBA00022723"/>
    </source>
</evidence>
<keyword evidence="4" id="KW-0560">Oxidoreductase</keyword>
<reference evidence="8 9" key="1">
    <citation type="journal article" date="2018" name="Science">
        <title>The opium poppy genome and morphinan production.</title>
        <authorList>
            <person name="Guo L."/>
            <person name="Winzer T."/>
            <person name="Yang X."/>
            <person name="Li Y."/>
            <person name="Ning Z."/>
            <person name="He Z."/>
            <person name="Teodor R."/>
            <person name="Lu Y."/>
            <person name="Bowser T.A."/>
            <person name="Graham I.A."/>
            <person name="Ye K."/>
        </authorList>
    </citation>
    <scope>NUCLEOTIDE SEQUENCE [LARGE SCALE GENOMIC DNA]</scope>
    <source>
        <strain evidence="9">cv. HN1</strain>
        <tissue evidence="8">Leaves</tissue>
    </source>
</reference>
<dbReference type="SUPFAM" id="SSF51197">
    <property type="entry name" value="Clavaminate synthase-like"/>
    <property type="match status" value="1"/>
</dbReference>
<organism evidence="8 9">
    <name type="scientific">Papaver somniferum</name>
    <name type="common">Opium poppy</name>
    <dbReference type="NCBI Taxonomy" id="3469"/>
    <lineage>
        <taxon>Eukaryota</taxon>
        <taxon>Viridiplantae</taxon>
        <taxon>Streptophyta</taxon>
        <taxon>Embryophyta</taxon>
        <taxon>Tracheophyta</taxon>
        <taxon>Spermatophyta</taxon>
        <taxon>Magnoliopsida</taxon>
        <taxon>Ranunculales</taxon>
        <taxon>Papaveraceae</taxon>
        <taxon>Papaveroideae</taxon>
        <taxon>Papaver</taxon>
    </lineage>
</organism>
<sequence>MEEEIENLEKFKVGSLPTLYYIPDFISDSEQTQLLNHIYQSPISKWKSLKNRRLQNWGGIVHEKGLLPQNLPPWLTRVTKRICEEAGLFPSPINHVLINEYLPDQGIMPHQDGPAYFPVVAIISLGSPAVMNFTPHSRLMESSRSGRYAADGDSSSNEVGSENETDICLPNHQQSSILLMPCSLLIFKDEAYSGVVHYLFNIFSCSPNSLRSPMNVSSHPFPHFLDYLHGIEDRNVHQLDKVVNIVEALKHDRRVPSSPDTEDMVEAESSGQFKIIERTNTRISLTCRLVLKEDVVTRITANHRGGSTIPMQGRNEQVV</sequence>
<dbReference type="Gene3D" id="2.60.120.590">
    <property type="entry name" value="Alpha-ketoglutarate-dependent dioxygenase AlkB-like"/>
    <property type="match status" value="1"/>
</dbReference>
<feature type="compositionally biased region" description="Polar residues" evidence="6">
    <location>
        <begin position="153"/>
        <end position="162"/>
    </location>
</feature>